<dbReference type="InterPro" id="IPR036249">
    <property type="entry name" value="Thioredoxin-like_sf"/>
</dbReference>
<gene>
    <name evidence="3" type="ORF">GBAR_LOCUS21929</name>
</gene>
<dbReference type="SUPFAM" id="SSF52833">
    <property type="entry name" value="Thioredoxin-like"/>
    <property type="match status" value="1"/>
</dbReference>
<keyword evidence="4" id="KW-1185">Reference proteome</keyword>
<dbReference type="InterPro" id="IPR000866">
    <property type="entry name" value="AhpC/TSA"/>
</dbReference>
<feature type="domain" description="Thioredoxin" evidence="2">
    <location>
        <begin position="59"/>
        <end position="213"/>
    </location>
</feature>
<dbReference type="Pfam" id="PF00578">
    <property type="entry name" value="AhpC-TSA"/>
    <property type="match status" value="1"/>
</dbReference>
<proteinExistence type="predicted"/>
<dbReference type="InterPro" id="IPR050455">
    <property type="entry name" value="Tpx_Peroxidase_subfamily"/>
</dbReference>
<dbReference type="EMBL" id="CASHTH010003038">
    <property type="protein sequence ID" value="CAI8039421.1"/>
    <property type="molecule type" value="Genomic_DNA"/>
</dbReference>
<dbReference type="Gene3D" id="3.40.30.10">
    <property type="entry name" value="Glutaredoxin"/>
    <property type="match status" value="1"/>
</dbReference>
<protein>
    <submittedName>
        <fullName evidence="3">Alkyl hydroperoxide reductase E</fullName>
    </submittedName>
</protein>
<dbReference type="InterPro" id="IPR014845">
    <property type="entry name" value="GYD/TTHA1554"/>
</dbReference>
<dbReference type="Proteomes" id="UP001174909">
    <property type="component" value="Unassembled WGS sequence"/>
</dbReference>
<name>A0AA35T296_GEOBA</name>
<dbReference type="PANTHER" id="PTHR43110">
    <property type="entry name" value="THIOL PEROXIDASE"/>
    <property type="match status" value="1"/>
</dbReference>
<dbReference type="AlphaFoldDB" id="A0AA35T296"/>
<evidence type="ECO:0000313" key="4">
    <source>
        <dbReference type="Proteomes" id="UP001174909"/>
    </source>
</evidence>
<organism evidence="3 4">
    <name type="scientific">Geodia barretti</name>
    <name type="common">Barrett's horny sponge</name>
    <dbReference type="NCBI Taxonomy" id="519541"/>
    <lineage>
        <taxon>Eukaryota</taxon>
        <taxon>Metazoa</taxon>
        <taxon>Porifera</taxon>
        <taxon>Demospongiae</taxon>
        <taxon>Heteroscleromorpha</taxon>
        <taxon>Tetractinellida</taxon>
        <taxon>Astrophorina</taxon>
        <taxon>Geodiidae</taxon>
        <taxon>Geodia</taxon>
    </lineage>
</organism>
<dbReference type="GO" id="GO:0016209">
    <property type="term" value="F:antioxidant activity"/>
    <property type="evidence" value="ECO:0007669"/>
    <property type="project" value="InterPro"/>
</dbReference>
<sequence>MPKYLFQANYTAQGLQGLLKEGGTSRRSVFEEMAKEQGGSLESCYYAFGGTDLFLTFDLPDTATAAAVSLSIGAGGALNINTVQLITPEEIDEACGKTVTYRLPQATLFRQAHGRFEENNAQVLGISCDTVHAHKAWSTAIGGLPYPELSDFHPKGDATKAYDLWNEERGAGNRAIIIVDKDGVIRFRETYVPGVLPEPTDIHRRDELGRELNGR</sequence>
<dbReference type="GO" id="GO:0016491">
    <property type="term" value="F:oxidoreductase activity"/>
    <property type="evidence" value="ECO:0007669"/>
    <property type="project" value="InterPro"/>
</dbReference>
<evidence type="ECO:0000313" key="3">
    <source>
        <dbReference type="EMBL" id="CAI8039421.1"/>
    </source>
</evidence>
<dbReference type="PROSITE" id="PS51352">
    <property type="entry name" value="THIOREDOXIN_2"/>
    <property type="match status" value="1"/>
</dbReference>
<reference evidence="3" key="1">
    <citation type="submission" date="2023-03" db="EMBL/GenBank/DDBJ databases">
        <authorList>
            <person name="Steffen K."/>
            <person name="Cardenas P."/>
        </authorList>
    </citation>
    <scope>NUCLEOTIDE SEQUENCE</scope>
</reference>
<dbReference type="InterPro" id="IPR013766">
    <property type="entry name" value="Thioredoxin_domain"/>
</dbReference>
<dbReference type="Pfam" id="PF08734">
    <property type="entry name" value="GYD"/>
    <property type="match status" value="1"/>
</dbReference>
<dbReference type="PANTHER" id="PTHR43110:SF1">
    <property type="entry name" value="THIOL PEROXIDASE"/>
    <property type="match status" value="1"/>
</dbReference>
<comment type="caution">
    <text evidence="3">The sequence shown here is derived from an EMBL/GenBank/DDBJ whole genome shotgun (WGS) entry which is preliminary data.</text>
</comment>
<evidence type="ECO:0000259" key="2">
    <source>
        <dbReference type="PROSITE" id="PS51352"/>
    </source>
</evidence>
<keyword evidence="1" id="KW-0676">Redox-active center</keyword>
<accession>A0AA35T296</accession>
<evidence type="ECO:0000256" key="1">
    <source>
        <dbReference type="ARBA" id="ARBA00023284"/>
    </source>
</evidence>